<dbReference type="InterPro" id="IPR036388">
    <property type="entry name" value="WH-like_DNA-bd_sf"/>
</dbReference>
<comment type="similarity">
    <text evidence="2 5">Belongs to the RecX family.</text>
</comment>
<dbReference type="InterPro" id="IPR053924">
    <property type="entry name" value="RecX_HTH_2nd"/>
</dbReference>
<comment type="subcellular location">
    <subcellularLocation>
        <location evidence="1 5">Cytoplasm</location>
    </subcellularLocation>
</comment>
<evidence type="ECO:0000256" key="2">
    <source>
        <dbReference type="ARBA" id="ARBA00009695"/>
    </source>
</evidence>
<gene>
    <name evidence="5 7" type="primary">recX</name>
    <name evidence="7" type="ORF">NITMOv2_2488</name>
</gene>
<sequence>MDLAVRYLARWDRTVAQVEQFLLHRGASPTQAQHVIRRLSGLRYLDDHAYAERWIERRLARHPMGRARLKAELRARGVAESLADEVTDRVVQAADEEDLARRALKTKQRKGRRYKPAQAVRLLRQWGFEEETIARIIKLRDEPE</sequence>
<dbReference type="PATRIC" id="fig|42253.5.peg.2453"/>
<accession>A0A0K2GD81</accession>
<keyword evidence="4 5" id="KW-0963">Cytoplasm</keyword>
<dbReference type="HAMAP" id="MF_01114">
    <property type="entry name" value="RecX"/>
    <property type="match status" value="1"/>
</dbReference>
<dbReference type="AlphaFoldDB" id="A0A0K2GD81"/>
<dbReference type="EMBL" id="CP011801">
    <property type="protein sequence ID" value="ALA58901.1"/>
    <property type="molecule type" value="Genomic_DNA"/>
</dbReference>
<dbReference type="InterPro" id="IPR003783">
    <property type="entry name" value="Regulatory_RecX"/>
</dbReference>
<dbReference type="PANTHER" id="PTHR33602">
    <property type="entry name" value="REGULATORY PROTEIN RECX FAMILY PROTEIN"/>
    <property type="match status" value="1"/>
</dbReference>
<evidence type="ECO:0000256" key="5">
    <source>
        <dbReference type="HAMAP-Rule" id="MF_01114"/>
    </source>
</evidence>
<dbReference type="GO" id="GO:0005737">
    <property type="term" value="C:cytoplasm"/>
    <property type="evidence" value="ECO:0007669"/>
    <property type="project" value="UniProtKB-SubCell"/>
</dbReference>
<evidence type="ECO:0000256" key="4">
    <source>
        <dbReference type="ARBA" id="ARBA00022490"/>
    </source>
</evidence>
<reference evidence="7 8" key="1">
    <citation type="journal article" date="2015" name="Proc. Natl. Acad. Sci. U.S.A.">
        <title>Expanded metabolic versatility of ubiquitous nitrite-oxidizing bacteria from the genus Nitrospira.</title>
        <authorList>
            <person name="Koch H."/>
            <person name="Lucker S."/>
            <person name="Albertsen M."/>
            <person name="Kitzinger K."/>
            <person name="Herbold C."/>
            <person name="Spieck E."/>
            <person name="Nielsen P.H."/>
            <person name="Wagner M."/>
            <person name="Daims H."/>
        </authorList>
    </citation>
    <scope>NUCLEOTIDE SEQUENCE [LARGE SCALE GENOMIC DNA]</scope>
    <source>
        <strain evidence="7 8">NSP M-1</strain>
    </source>
</reference>
<dbReference type="PANTHER" id="PTHR33602:SF1">
    <property type="entry name" value="REGULATORY PROTEIN RECX FAMILY PROTEIN"/>
    <property type="match status" value="1"/>
</dbReference>
<feature type="domain" description="RecX second three-helical" evidence="6">
    <location>
        <begin position="46"/>
        <end position="86"/>
    </location>
</feature>
<dbReference type="Proteomes" id="UP000069205">
    <property type="component" value="Chromosome"/>
</dbReference>
<protein>
    <recommendedName>
        <fullName evidence="3 5">Regulatory protein RecX</fullName>
    </recommendedName>
</protein>
<evidence type="ECO:0000256" key="1">
    <source>
        <dbReference type="ARBA" id="ARBA00004496"/>
    </source>
</evidence>
<comment type="function">
    <text evidence="5">Modulates RecA activity.</text>
</comment>
<dbReference type="GO" id="GO:0006282">
    <property type="term" value="P:regulation of DNA repair"/>
    <property type="evidence" value="ECO:0007669"/>
    <property type="project" value="UniProtKB-UniRule"/>
</dbReference>
<dbReference type="Gene3D" id="1.10.10.10">
    <property type="entry name" value="Winged helix-like DNA-binding domain superfamily/Winged helix DNA-binding domain"/>
    <property type="match status" value="1"/>
</dbReference>
<dbReference type="Pfam" id="PF02631">
    <property type="entry name" value="RecX_HTH2"/>
    <property type="match status" value="1"/>
</dbReference>
<organism evidence="7 8">
    <name type="scientific">Nitrospira moscoviensis</name>
    <dbReference type="NCBI Taxonomy" id="42253"/>
    <lineage>
        <taxon>Bacteria</taxon>
        <taxon>Pseudomonadati</taxon>
        <taxon>Nitrospirota</taxon>
        <taxon>Nitrospiria</taxon>
        <taxon>Nitrospirales</taxon>
        <taxon>Nitrospiraceae</taxon>
        <taxon>Nitrospira</taxon>
    </lineage>
</organism>
<evidence type="ECO:0000313" key="8">
    <source>
        <dbReference type="Proteomes" id="UP000069205"/>
    </source>
</evidence>
<proteinExistence type="inferred from homology"/>
<keyword evidence="8" id="KW-1185">Reference proteome</keyword>
<name>A0A0K2GD81_NITMO</name>
<evidence type="ECO:0000259" key="6">
    <source>
        <dbReference type="Pfam" id="PF02631"/>
    </source>
</evidence>
<evidence type="ECO:0000313" key="7">
    <source>
        <dbReference type="EMBL" id="ALA58901.1"/>
    </source>
</evidence>
<dbReference type="KEGG" id="nmv:NITMOv2_2488"/>
<dbReference type="STRING" id="42253.NITMOv2_2488"/>
<evidence type="ECO:0000256" key="3">
    <source>
        <dbReference type="ARBA" id="ARBA00018111"/>
    </source>
</evidence>